<evidence type="ECO:0000256" key="1">
    <source>
        <dbReference type="ARBA" id="ARBA00004123"/>
    </source>
</evidence>
<dbReference type="PROSITE" id="PS00350">
    <property type="entry name" value="MADS_BOX_1"/>
    <property type="match status" value="1"/>
</dbReference>
<accession>A0ABM0Y018</accession>
<dbReference type="Proteomes" id="UP000694864">
    <property type="component" value="Chromosome 20"/>
</dbReference>
<evidence type="ECO:0000256" key="3">
    <source>
        <dbReference type="ARBA" id="ARBA00023125"/>
    </source>
</evidence>
<keyword evidence="6" id="KW-0175">Coiled coil</keyword>
<feature type="compositionally biased region" description="Polar residues" evidence="7">
    <location>
        <begin position="1"/>
        <end position="13"/>
    </location>
</feature>
<keyword evidence="5" id="KW-0539">Nucleus</keyword>
<protein>
    <submittedName>
        <fullName evidence="11">Protein TRANSPARENT TESTA 16-like isoform X1</fullName>
    </submittedName>
</protein>
<dbReference type="GeneID" id="104770680"/>
<sequence>MISISRSPRTQLQQKEEEGGSNKRKKRVMGRGKIEIKKIENQTARQVTFSKRRNGLIKKTRELAILCDAHMGLIVFSATGKLSEFCSENNKMPQLIDRYLQTTGLRLPDHHDDQEHLYHEMEALRREICNLELHLRPYHGHDLASIPPHELDGLERQLEHSVLKVRERKNELIQQQLENLSRKKRMLEEDNDNMCRWLHEHRAAIEFQQAGIETKPGEYLQFLEQLQYYNNDHQQQQQQPNSLLQLATLPSEIDPNYHLQLAQPNLQNDPAPKE</sequence>
<dbReference type="Gene3D" id="3.40.1810.10">
    <property type="entry name" value="Transcription factor, MADS-box"/>
    <property type="match status" value="1"/>
</dbReference>
<evidence type="ECO:0000313" key="11">
    <source>
        <dbReference type="RefSeq" id="XP_010493443.1"/>
    </source>
</evidence>
<comment type="subcellular location">
    <subcellularLocation>
        <location evidence="1">Nucleus</location>
    </subcellularLocation>
</comment>
<feature type="region of interest" description="Disordered" evidence="7">
    <location>
        <begin position="1"/>
        <end position="31"/>
    </location>
</feature>
<dbReference type="InterPro" id="IPR002487">
    <property type="entry name" value="TF_Kbox"/>
</dbReference>
<evidence type="ECO:0000259" key="8">
    <source>
        <dbReference type="PROSITE" id="PS50066"/>
    </source>
</evidence>
<keyword evidence="4" id="KW-0804">Transcription</keyword>
<feature type="coiled-coil region" evidence="6">
    <location>
        <begin position="151"/>
        <end position="193"/>
    </location>
</feature>
<evidence type="ECO:0000256" key="5">
    <source>
        <dbReference type="ARBA" id="ARBA00023242"/>
    </source>
</evidence>
<dbReference type="InterPro" id="IPR033896">
    <property type="entry name" value="MEF2-like_N"/>
</dbReference>
<evidence type="ECO:0000256" key="2">
    <source>
        <dbReference type="ARBA" id="ARBA00023015"/>
    </source>
</evidence>
<reference evidence="11" key="2">
    <citation type="submission" date="2025-08" db="UniProtKB">
        <authorList>
            <consortium name="RefSeq"/>
        </authorList>
    </citation>
    <scope>IDENTIFICATION</scope>
    <source>
        <tissue evidence="11">Leaf</tissue>
    </source>
</reference>
<dbReference type="PANTHER" id="PTHR48019">
    <property type="entry name" value="SERUM RESPONSE FACTOR HOMOLOG"/>
    <property type="match status" value="1"/>
</dbReference>
<dbReference type="Pfam" id="PF00319">
    <property type="entry name" value="SRF-TF"/>
    <property type="match status" value="1"/>
</dbReference>
<dbReference type="InterPro" id="IPR036879">
    <property type="entry name" value="TF_MADSbox_sf"/>
</dbReference>
<evidence type="ECO:0000256" key="6">
    <source>
        <dbReference type="SAM" id="Coils"/>
    </source>
</evidence>
<evidence type="ECO:0000313" key="10">
    <source>
        <dbReference type="Proteomes" id="UP000694864"/>
    </source>
</evidence>
<evidence type="ECO:0000256" key="7">
    <source>
        <dbReference type="SAM" id="MobiDB-lite"/>
    </source>
</evidence>
<keyword evidence="10" id="KW-1185">Reference proteome</keyword>
<dbReference type="InterPro" id="IPR002100">
    <property type="entry name" value="TF_MADSbox"/>
</dbReference>
<feature type="domain" description="MADS-box" evidence="8">
    <location>
        <begin position="29"/>
        <end position="89"/>
    </location>
</feature>
<keyword evidence="3" id="KW-0238">DNA-binding</keyword>
<dbReference type="SUPFAM" id="SSF55455">
    <property type="entry name" value="SRF-like"/>
    <property type="match status" value="1"/>
</dbReference>
<reference evidence="10" key="1">
    <citation type="journal article" date="2014" name="Nat. Commun.">
        <title>The emerging biofuel crop Camelina sativa retains a highly undifferentiated hexaploid genome structure.</title>
        <authorList>
            <person name="Kagale S."/>
            <person name="Koh C."/>
            <person name="Nixon J."/>
            <person name="Bollina V."/>
            <person name="Clarke W.E."/>
            <person name="Tuteja R."/>
            <person name="Spillane C."/>
            <person name="Robinson S.J."/>
            <person name="Links M.G."/>
            <person name="Clarke C."/>
            <person name="Higgins E.E."/>
            <person name="Huebert T."/>
            <person name="Sharpe A.G."/>
            <person name="Parkin I.A."/>
        </authorList>
    </citation>
    <scope>NUCLEOTIDE SEQUENCE [LARGE SCALE GENOMIC DNA]</scope>
    <source>
        <strain evidence="10">cv. DH55</strain>
    </source>
</reference>
<organism evidence="10 11">
    <name type="scientific">Camelina sativa</name>
    <name type="common">False flax</name>
    <name type="synonym">Myagrum sativum</name>
    <dbReference type="NCBI Taxonomy" id="90675"/>
    <lineage>
        <taxon>Eukaryota</taxon>
        <taxon>Viridiplantae</taxon>
        <taxon>Streptophyta</taxon>
        <taxon>Embryophyta</taxon>
        <taxon>Tracheophyta</taxon>
        <taxon>Spermatophyta</taxon>
        <taxon>Magnoliopsida</taxon>
        <taxon>eudicotyledons</taxon>
        <taxon>Gunneridae</taxon>
        <taxon>Pentapetalae</taxon>
        <taxon>rosids</taxon>
        <taxon>malvids</taxon>
        <taxon>Brassicales</taxon>
        <taxon>Brassicaceae</taxon>
        <taxon>Camelineae</taxon>
        <taxon>Camelina</taxon>
    </lineage>
</organism>
<dbReference type="InterPro" id="IPR050142">
    <property type="entry name" value="MADS-box/MEF2_TF"/>
</dbReference>
<proteinExistence type="predicted"/>
<dbReference type="RefSeq" id="XP_010493443.1">
    <property type="nucleotide sequence ID" value="XM_010495141.2"/>
</dbReference>
<dbReference type="CDD" id="cd00265">
    <property type="entry name" value="MADS_MEF2_like"/>
    <property type="match status" value="1"/>
</dbReference>
<dbReference type="PRINTS" id="PR00404">
    <property type="entry name" value="MADSDOMAIN"/>
</dbReference>
<evidence type="ECO:0000259" key="9">
    <source>
        <dbReference type="PROSITE" id="PS51297"/>
    </source>
</evidence>
<keyword evidence="2" id="KW-0805">Transcription regulation</keyword>
<name>A0ABM0Y018_CAMSA</name>
<dbReference type="PROSITE" id="PS51297">
    <property type="entry name" value="K_BOX"/>
    <property type="match status" value="1"/>
</dbReference>
<gene>
    <name evidence="11" type="primary">LOC104770680</name>
</gene>
<evidence type="ECO:0000256" key="4">
    <source>
        <dbReference type="ARBA" id="ARBA00023163"/>
    </source>
</evidence>
<dbReference type="PROSITE" id="PS50066">
    <property type="entry name" value="MADS_BOX_2"/>
    <property type="match status" value="1"/>
</dbReference>
<dbReference type="Pfam" id="PF01486">
    <property type="entry name" value="K-box"/>
    <property type="match status" value="1"/>
</dbReference>
<feature type="domain" description="K-box" evidence="9">
    <location>
        <begin position="114"/>
        <end position="204"/>
    </location>
</feature>
<dbReference type="SMART" id="SM00432">
    <property type="entry name" value="MADS"/>
    <property type="match status" value="1"/>
</dbReference>